<dbReference type="EMBL" id="QSHM01000009">
    <property type="protein sequence ID" value="RHC12784.1"/>
    <property type="molecule type" value="Genomic_DNA"/>
</dbReference>
<dbReference type="RefSeq" id="WP_055215959.1">
    <property type="nucleotide sequence ID" value="NZ_CABIXW010000006.1"/>
</dbReference>
<sequence>MRNTGDRLKECRIMKGLSRGEMSEMLNVSTDYLARLETGTQPVTYRIIEKVAKLEGWNSDYILHGIDNNNPFSELHTLCPDFRKKVFIRNLLCLFDSMLQFGYKKERVVAYYHRMILEIVNGMELDVPDNVRTGYTLTEIRRIHDMNKKDMANVLGISERSYCTLENGLSRPDVKTLQIVYDMYGFNVQYFLTRNPLDCEAVNNIYRCFDEPLRDFIMRRIRDDYDEIIIMKGRTYGRDI</sequence>
<proteinExistence type="predicted"/>
<dbReference type="AlphaFoldDB" id="A0A174Z2K9"/>
<keyword evidence="1" id="KW-0238">DNA-binding</keyword>
<dbReference type="PANTHER" id="PTHR46558">
    <property type="entry name" value="TRACRIPTIONAL REGULATORY PROTEIN-RELATED-RELATED"/>
    <property type="match status" value="1"/>
</dbReference>
<evidence type="ECO:0000259" key="2">
    <source>
        <dbReference type="PROSITE" id="PS50943"/>
    </source>
</evidence>
<dbReference type="EMBL" id="QROY01000009">
    <property type="protein sequence ID" value="RHL66843.1"/>
    <property type="molecule type" value="Genomic_DNA"/>
</dbReference>
<dbReference type="InterPro" id="IPR001387">
    <property type="entry name" value="Cro/C1-type_HTH"/>
</dbReference>
<accession>A0A174Z2K9</accession>
<organism evidence="3 8">
    <name type="scientific">Lachnospira eligens</name>
    <dbReference type="NCBI Taxonomy" id="39485"/>
    <lineage>
        <taxon>Bacteria</taxon>
        <taxon>Bacillati</taxon>
        <taxon>Bacillota</taxon>
        <taxon>Clostridia</taxon>
        <taxon>Lachnospirales</taxon>
        <taxon>Lachnospiraceae</taxon>
        <taxon>Lachnospira</taxon>
    </lineage>
</organism>
<evidence type="ECO:0000313" key="8">
    <source>
        <dbReference type="Proteomes" id="UP000095621"/>
    </source>
</evidence>
<evidence type="ECO:0000313" key="3">
    <source>
        <dbReference type="EMBL" id="CUQ78386.1"/>
    </source>
</evidence>
<dbReference type="SUPFAM" id="SSF47413">
    <property type="entry name" value="lambda repressor-like DNA-binding domains"/>
    <property type="match status" value="2"/>
</dbReference>
<evidence type="ECO:0000256" key="1">
    <source>
        <dbReference type="ARBA" id="ARBA00023125"/>
    </source>
</evidence>
<dbReference type="EMBL" id="CZBV01000006">
    <property type="protein sequence ID" value="CUQ88210.1"/>
    <property type="molecule type" value="Genomic_DNA"/>
</dbReference>
<dbReference type="Pfam" id="PF13560">
    <property type="entry name" value="HTH_31"/>
    <property type="match status" value="1"/>
</dbReference>
<evidence type="ECO:0000313" key="11">
    <source>
        <dbReference type="Proteomes" id="UP000285201"/>
    </source>
</evidence>
<dbReference type="EMBL" id="QSIS01000009">
    <property type="protein sequence ID" value="RHD08202.1"/>
    <property type="molecule type" value="Genomic_DNA"/>
</dbReference>
<gene>
    <name evidence="7" type="ORF">DW007_10635</name>
    <name evidence="6" type="ORF">DW811_07925</name>
    <name evidence="5" type="ORF">DW858_09055</name>
    <name evidence="3" type="ORF">ERS852490_02052</name>
    <name evidence="4" type="ORF">ERS852492_02206</name>
</gene>
<dbReference type="GO" id="GO:0003677">
    <property type="term" value="F:DNA binding"/>
    <property type="evidence" value="ECO:0007669"/>
    <property type="project" value="UniProtKB-KW"/>
</dbReference>
<feature type="domain" description="HTH cro/C1-type" evidence="2">
    <location>
        <begin position="137"/>
        <end position="191"/>
    </location>
</feature>
<dbReference type="InterPro" id="IPR010982">
    <property type="entry name" value="Lambda_DNA-bd_dom_sf"/>
</dbReference>
<dbReference type="EMBL" id="CZBU01000004">
    <property type="protein sequence ID" value="CUQ78386.1"/>
    <property type="molecule type" value="Genomic_DNA"/>
</dbReference>
<evidence type="ECO:0000313" key="7">
    <source>
        <dbReference type="EMBL" id="RHL66843.1"/>
    </source>
</evidence>
<evidence type="ECO:0000313" key="9">
    <source>
        <dbReference type="Proteomes" id="UP000095780"/>
    </source>
</evidence>
<dbReference type="PANTHER" id="PTHR46558:SF11">
    <property type="entry name" value="HTH-TYPE TRANSCRIPTIONAL REGULATOR XRE"/>
    <property type="match status" value="1"/>
</dbReference>
<dbReference type="Proteomes" id="UP000285201">
    <property type="component" value="Unassembled WGS sequence"/>
</dbReference>
<dbReference type="OrthoDB" id="1859224at2"/>
<evidence type="ECO:0000313" key="12">
    <source>
        <dbReference type="Proteomes" id="UP000285844"/>
    </source>
</evidence>
<dbReference type="Proteomes" id="UP000095780">
    <property type="component" value="Unassembled WGS sequence"/>
</dbReference>
<dbReference type="PROSITE" id="PS50943">
    <property type="entry name" value="HTH_CROC1"/>
    <property type="match status" value="2"/>
</dbReference>
<feature type="domain" description="HTH cro/C1-type" evidence="2">
    <location>
        <begin position="8"/>
        <end position="62"/>
    </location>
</feature>
<dbReference type="Gene3D" id="1.10.260.40">
    <property type="entry name" value="lambda repressor-like DNA-binding domains"/>
    <property type="match status" value="2"/>
</dbReference>
<dbReference type="CDD" id="cd00093">
    <property type="entry name" value="HTH_XRE"/>
    <property type="match status" value="2"/>
</dbReference>
<dbReference type="Proteomes" id="UP000284794">
    <property type="component" value="Unassembled WGS sequence"/>
</dbReference>
<protein>
    <submittedName>
        <fullName evidence="3">Anaerobic benzoate catabolism transcriptional regulator</fullName>
    </submittedName>
    <submittedName>
        <fullName evidence="5">XRE family transcriptional regulator</fullName>
    </submittedName>
</protein>
<reference evidence="8 9" key="1">
    <citation type="submission" date="2015-09" db="EMBL/GenBank/DDBJ databases">
        <authorList>
            <consortium name="Pathogen Informatics"/>
        </authorList>
    </citation>
    <scope>NUCLEOTIDE SEQUENCE [LARGE SCALE GENOMIC DNA]</scope>
    <source>
        <strain evidence="3 8">2789STDY5834875</strain>
        <strain evidence="4 9">2789STDY5834878</strain>
    </source>
</reference>
<evidence type="ECO:0000313" key="5">
    <source>
        <dbReference type="EMBL" id="RHC12784.1"/>
    </source>
</evidence>
<dbReference type="SMART" id="SM00530">
    <property type="entry name" value="HTH_XRE"/>
    <property type="match status" value="2"/>
</dbReference>
<evidence type="ECO:0000313" key="6">
    <source>
        <dbReference type="EMBL" id="RHD08202.1"/>
    </source>
</evidence>
<evidence type="ECO:0000313" key="4">
    <source>
        <dbReference type="EMBL" id="CUQ88210.1"/>
    </source>
</evidence>
<dbReference type="Proteomes" id="UP000095621">
    <property type="component" value="Unassembled WGS sequence"/>
</dbReference>
<reference evidence="10 11" key="2">
    <citation type="submission" date="2018-08" db="EMBL/GenBank/DDBJ databases">
        <title>A genome reference for cultivated species of the human gut microbiota.</title>
        <authorList>
            <person name="Zou Y."/>
            <person name="Xue W."/>
            <person name="Luo G."/>
        </authorList>
    </citation>
    <scope>NUCLEOTIDE SEQUENCE [LARGE SCALE GENOMIC DNA]</scope>
    <source>
        <strain evidence="7 11">AF36-7BH</strain>
        <strain evidence="6 10">AM32-2AC</strain>
        <strain evidence="5 12">AM37-3BH</strain>
    </source>
</reference>
<evidence type="ECO:0000313" key="10">
    <source>
        <dbReference type="Proteomes" id="UP000284794"/>
    </source>
</evidence>
<name>A0A174Z2K9_9FIRM</name>
<dbReference type="Proteomes" id="UP000285844">
    <property type="component" value="Unassembled WGS sequence"/>
</dbReference>